<evidence type="ECO:0000256" key="5">
    <source>
        <dbReference type="ARBA" id="ARBA00022840"/>
    </source>
</evidence>
<dbReference type="PANTHER" id="PTHR48041:SF91">
    <property type="entry name" value="ABC TRANSPORTER G FAMILY MEMBER 28"/>
    <property type="match status" value="1"/>
</dbReference>
<accession>A0A6T5YZQ7</accession>
<feature type="transmembrane region" description="Helical" evidence="8">
    <location>
        <begin position="477"/>
        <end position="497"/>
    </location>
</feature>
<evidence type="ECO:0000256" key="7">
    <source>
        <dbReference type="ARBA" id="ARBA00023136"/>
    </source>
</evidence>
<reference evidence="10" key="1">
    <citation type="submission" date="2021-01" db="EMBL/GenBank/DDBJ databases">
        <authorList>
            <person name="Corre E."/>
            <person name="Pelletier E."/>
            <person name="Niang G."/>
            <person name="Scheremetjew M."/>
            <person name="Finn R."/>
            <person name="Kale V."/>
            <person name="Holt S."/>
            <person name="Cochrane G."/>
            <person name="Meng A."/>
            <person name="Brown T."/>
            <person name="Cohen L."/>
        </authorList>
    </citation>
    <scope>NUCLEOTIDE SEQUENCE</scope>
    <source>
        <strain evidence="10">Clade-D-RCC2573</strain>
    </source>
</reference>
<dbReference type="InterPro" id="IPR013525">
    <property type="entry name" value="ABC2_TM"/>
</dbReference>
<evidence type="ECO:0000256" key="8">
    <source>
        <dbReference type="SAM" id="Phobius"/>
    </source>
</evidence>
<protein>
    <recommendedName>
        <fullName evidence="9">ABC transporter domain-containing protein</fullName>
    </recommendedName>
</protein>
<comment type="subcellular location">
    <subcellularLocation>
        <location evidence="1">Membrane</location>
        <topology evidence="1">Multi-pass membrane protein</topology>
    </subcellularLocation>
</comment>
<dbReference type="InterPro" id="IPR003593">
    <property type="entry name" value="AAA+_ATPase"/>
</dbReference>
<dbReference type="InterPro" id="IPR027417">
    <property type="entry name" value="P-loop_NTPase"/>
</dbReference>
<dbReference type="GO" id="GO:0016020">
    <property type="term" value="C:membrane"/>
    <property type="evidence" value="ECO:0007669"/>
    <property type="project" value="UniProtKB-SubCell"/>
</dbReference>
<dbReference type="InterPro" id="IPR003439">
    <property type="entry name" value="ABC_transporter-like_ATP-bd"/>
</dbReference>
<keyword evidence="4" id="KW-0547">Nucleotide-binding</keyword>
<feature type="domain" description="ABC transporter" evidence="9">
    <location>
        <begin position="36"/>
        <end position="283"/>
    </location>
</feature>
<keyword evidence="7 8" id="KW-0472">Membrane</keyword>
<dbReference type="InterPro" id="IPR050352">
    <property type="entry name" value="ABCG_transporters"/>
</dbReference>
<name>A0A6T5YZQ7_9CHLO</name>
<gene>
    <name evidence="10" type="ORF">OMED0936_LOCUS1370</name>
</gene>
<feature type="transmembrane region" description="Helical" evidence="8">
    <location>
        <begin position="509"/>
        <end position="527"/>
    </location>
</feature>
<dbReference type="GO" id="GO:0140359">
    <property type="term" value="F:ABC-type transporter activity"/>
    <property type="evidence" value="ECO:0007669"/>
    <property type="project" value="InterPro"/>
</dbReference>
<keyword evidence="3 8" id="KW-0812">Transmembrane</keyword>
<evidence type="ECO:0000256" key="6">
    <source>
        <dbReference type="ARBA" id="ARBA00022989"/>
    </source>
</evidence>
<evidence type="ECO:0000313" key="10">
    <source>
        <dbReference type="EMBL" id="CAD8728922.1"/>
    </source>
</evidence>
<sequence length="612" mass="67123">MSSTRTPQSTVDIGATNMKRVPSTSLIGRDRHALDVVVDDVTYIVTKAKTKNEKIALLKNVSCAFVHGKVHALMGASGAGKTTLLDVMTTRVTAGEVLGNGVRFGGMPATKALFKTCAAYVEQFDTLLPMLTVQETLNYWAELRARTAEETTEILARVPQIINDLDLTTCKDVIVGDALNRGISGGQAKRTNVALALVTDPDVLFLDEPTSGLDSATSLGIVQMLKNLADSGVTVIATIHSPTSEAFRLFDSLVMLKSGQVAFAGPLNTAVPYLKSLGFAYDDSFNMADFLIATVASEDLDFVQTFKNDAAGQRNVENIKSVMSTKALPPPPQPKVTRGALSKIKTLLKYRTRYNYSNPDFVAARSAGNFLFGFVMMSLFWKIGKPTGEAQDQSTQLNVASLLSMLNILPSFQASGYMPSVVLERAMFYRELDDGVYPLVSYIAYKIIEEGILAIPVSLIAQMMLFLGCGIQGSFFYFWIINYGVMSCGIALAYVCAAAASTMDEANTLLPVYNVVQLLFSGIIIRVESMPKGWAWYRHTLFVRYGWMAQMRNHFKDAPAVFFNDAGEAVDVGDFYGVSNTLTENILAVFGLWLFWIGVAYFTMKYVRHQKR</sequence>
<evidence type="ECO:0000256" key="2">
    <source>
        <dbReference type="ARBA" id="ARBA00022448"/>
    </source>
</evidence>
<evidence type="ECO:0000256" key="3">
    <source>
        <dbReference type="ARBA" id="ARBA00022692"/>
    </source>
</evidence>
<dbReference type="SUPFAM" id="SSF52540">
    <property type="entry name" value="P-loop containing nucleoside triphosphate hydrolases"/>
    <property type="match status" value="1"/>
</dbReference>
<dbReference type="Gene3D" id="3.40.50.300">
    <property type="entry name" value="P-loop containing nucleotide triphosphate hydrolases"/>
    <property type="match status" value="1"/>
</dbReference>
<organism evidence="10">
    <name type="scientific">Ostreococcus mediterraneus</name>
    <dbReference type="NCBI Taxonomy" id="1486918"/>
    <lineage>
        <taxon>Eukaryota</taxon>
        <taxon>Viridiplantae</taxon>
        <taxon>Chlorophyta</taxon>
        <taxon>Mamiellophyceae</taxon>
        <taxon>Mamiellales</taxon>
        <taxon>Bathycoccaceae</taxon>
        <taxon>Ostreococcus</taxon>
    </lineage>
</organism>
<keyword evidence="2" id="KW-0813">Transport</keyword>
<dbReference type="GO" id="GO:0005524">
    <property type="term" value="F:ATP binding"/>
    <property type="evidence" value="ECO:0007669"/>
    <property type="project" value="UniProtKB-KW"/>
</dbReference>
<dbReference type="SMART" id="SM00382">
    <property type="entry name" value="AAA"/>
    <property type="match status" value="1"/>
</dbReference>
<dbReference type="PANTHER" id="PTHR48041">
    <property type="entry name" value="ABC TRANSPORTER G FAMILY MEMBER 28"/>
    <property type="match status" value="1"/>
</dbReference>
<dbReference type="AlphaFoldDB" id="A0A6T5YZQ7"/>
<evidence type="ECO:0000256" key="1">
    <source>
        <dbReference type="ARBA" id="ARBA00004141"/>
    </source>
</evidence>
<feature type="transmembrane region" description="Helical" evidence="8">
    <location>
        <begin position="586"/>
        <end position="604"/>
    </location>
</feature>
<proteinExistence type="predicted"/>
<dbReference type="Pfam" id="PF01061">
    <property type="entry name" value="ABC2_membrane"/>
    <property type="match status" value="1"/>
</dbReference>
<keyword evidence="5" id="KW-0067">ATP-binding</keyword>
<evidence type="ECO:0000256" key="4">
    <source>
        <dbReference type="ARBA" id="ARBA00022741"/>
    </source>
</evidence>
<evidence type="ECO:0000259" key="9">
    <source>
        <dbReference type="PROSITE" id="PS50893"/>
    </source>
</evidence>
<dbReference type="PROSITE" id="PS50893">
    <property type="entry name" value="ABC_TRANSPORTER_2"/>
    <property type="match status" value="1"/>
</dbReference>
<keyword evidence="6 8" id="KW-1133">Transmembrane helix</keyword>
<dbReference type="EMBL" id="HBFF01001715">
    <property type="protein sequence ID" value="CAD8728922.1"/>
    <property type="molecule type" value="Transcribed_RNA"/>
</dbReference>
<dbReference type="Pfam" id="PF00005">
    <property type="entry name" value="ABC_tran"/>
    <property type="match status" value="1"/>
</dbReference>
<dbReference type="GO" id="GO:0016887">
    <property type="term" value="F:ATP hydrolysis activity"/>
    <property type="evidence" value="ECO:0007669"/>
    <property type="project" value="InterPro"/>
</dbReference>